<dbReference type="EMBL" id="DQ491002">
    <property type="protein sequence ID" value="ABT15136.1"/>
    <property type="molecule type" value="Genomic_DNA"/>
</dbReference>
<dbReference type="KEGG" id="vg:5659346"/>
<name>A7IXR2_PBCVN</name>
<accession>A7IXR2</accession>
<evidence type="ECO:0000313" key="2">
    <source>
        <dbReference type="Proteomes" id="UP000202419"/>
    </source>
</evidence>
<dbReference type="GeneID" id="5659346"/>
<protein>
    <submittedName>
        <fullName evidence="1">Uncharacterized protein b737R</fullName>
    </submittedName>
</protein>
<dbReference type="Proteomes" id="UP000202419">
    <property type="component" value="Segment"/>
</dbReference>
<organismHost>
    <name type="scientific">Chlorella</name>
    <dbReference type="NCBI Taxonomy" id="3071"/>
</organismHost>
<keyword evidence="2" id="KW-1185">Reference proteome</keyword>
<proteinExistence type="predicted"/>
<gene>
    <name evidence="1" type="primary">b737R</name>
    <name evidence="1" type="ORF">NY2A_b737R</name>
</gene>
<reference evidence="1 2" key="1">
    <citation type="journal article" date="2007" name="Virology">
        <title>Sequence and annotation of the 369-kb NY-2A and the 345-kb AR158 viruses that infect Chlorella NC64A.</title>
        <authorList>
            <person name="Fitzgerald L.A."/>
            <person name="Graves M.V."/>
            <person name="Li X."/>
            <person name="Feldblyum T."/>
            <person name="Nierman W.C."/>
            <person name="Van Etten J.L."/>
        </authorList>
    </citation>
    <scope>NUCLEOTIDE SEQUENCE [LARGE SCALE GENOMIC DNA]</scope>
    <source>
        <strain evidence="1 2">NY-2A</strain>
    </source>
</reference>
<dbReference type="RefSeq" id="YP_001497933.1">
    <property type="nucleotide sequence ID" value="NC_009898.1"/>
</dbReference>
<sequence length="89" mass="10169">MLFVTNLKLFEDINELLECGSLLLTSLLQRFLDSLVVKNFRCNFKLLLLQIQNIFVEGVVDDESLDCHVLRLTDTMSSGDSLNFSRCIP</sequence>
<evidence type="ECO:0000313" key="1">
    <source>
        <dbReference type="EMBL" id="ABT15136.1"/>
    </source>
</evidence>
<organism evidence="1 2">
    <name type="scientific">Paramecium bursaria Chlorella virus NY2A</name>
    <name type="common">PBCV-NY2A</name>
    <dbReference type="NCBI Taxonomy" id="46021"/>
    <lineage>
        <taxon>Viruses</taxon>
        <taxon>Varidnaviria</taxon>
        <taxon>Bamfordvirae</taxon>
        <taxon>Nucleocytoviricota</taxon>
        <taxon>Megaviricetes</taxon>
        <taxon>Algavirales</taxon>
        <taxon>Phycodnaviridae</taxon>
        <taxon>Chlorovirus</taxon>
        <taxon>Chlorovirus americanus</taxon>
    </lineage>
</organism>